<feature type="region of interest" description="Disordered" evidence="2">
    <location>
        <begin position="593"/>
        <end position="656"/>
    </location>
</feature>
<dbReference type="InterPro" id="IPR050336">
    <property type="entry name" value="Chromosome_partition/occlusion"/>
</dbReference>
<gene>
    <name evidence="4" type="ORF">A0U89_15190</name>
</gene>
<keyword evidence="5" id="KW-1185">Reference proteome</keyword>
<dbReference type="NCBIfam" id="TIGR00180">
    <property type="entry name" value="parB_part"/>
    <property type="match status" value="1"/>
</dbReference>
<comment type="similarity">
    <text evidence="1">Belongs to the ParB family.</text>
</comment>
<dbReference type="InterPro" id="IPR003115">
    <property type="entry name" value="ParB_N"/>
</dbReference>
<proteinExistence type="inferred from homology"/>
<evidence type="ECO:0000313" key="4">
    <source>
        <dbReference type="EMBL" id="AOX18653.1"/>
    </source>
</evidence>
<sequence>MELRHVDPKTLLDNPNNPRRAQTDDAEDRRLAYSIKAAGLIHPPVVRELEDGVLMIVAGHRRTRAAIRAGLKSIAVHVRDGDEKTDDLAALSENLVRLNMSDVDQWKAVTRLRTERRMTDRAICQALMFTPAKLKQLELLSNLHPPMLDAIQRRLLPTPQQLATIAAAPLDDQAFVWGQQFVDEDEEYDADDDGYDEDDEEGIADDTTPGDDASQDIEPEAPVSSEGPETSEDDPRDRLWPDEPGSVPDWVGMANALRRTRFFARDARFDDAQAKAVGVIWTEDLFAEGGADNRFTEDRNAYEAAQRGWLDAAVGDGFDVFGVDPYGNADLPDHCVNVGRWMEPKESDRTGYYLDPRSLVVKEFRFRERAPVTAGTLVGTGTLAVAAAAPPKERPDISRAGHGLIGARRTQALHAALNEARPDADPWTLVAALLFAFAGENVSVQGDSGAYYPRPALETRKEVARRIAPDGFAVADVDVLRNAAIDVVAKVASCASEGQEKSGDPALLLGVLFEANRHLPSFSDDDFLKTFSKGGITKALRGEGIAPRNTGKEMRSALVSHLAGARWVPEAARFESVLPGWREQVTRAAVHAASVADEGEDDCPFETGDEDTAPPDDDDREEGPGVASEDEPPEEETLEVASGAADEAGLQPNDPERFLREHLEIVVVR</sequence>
<evidence type="ECO:0000313" key="5">
    <source>
        <dbReference type="Proteomes" id="UP000179145"/>
    </source>
</evidence>
<dbReference type="GO" id="GO:0007059">
    <property type="term" value="P:chromosome segregation"/>
    <property type="evidence" value="ECO:0007669"/>
    <property type="project" value="TreeGrafter"/>
</dbReference>
<dbReference type="InterPro" id="IPR004437">
    <property type="entry name" value="ParB/RepB/Spo0J"/>
</dbReference>
<dbReference type="Gene3D" id="3.90.1530.30">
    <property type="match status" value="1"/>
</dbReference>
<name>A0A1D8UYA9_9PROT</name>
<feature type="region of interest" description="Disordered" evidence="2">
    <location>
        <begin position="188"/>
        <end position="249"/>
    </location>
</feature>
<dbReference type="OrthoDB" id="8116493at2"/>
<dbReference type="SMART" id="SM00470">
    <property type="entry name" value="ParB"/>
    <property type="match status" value="1"/>
</dbReference>
<dbReference type="GO" id="GO:0005694">
    <property type="term" value="C:chromosome"/>
    <property type="evidence" value="ECO:0007669"/>
    <property type="project" value="TreeGrafter"/>
</dbReference>
<dbReference type="SUPFAM" id="SSF110849">
    <property type="entry name" value="ParB/Sulfiredoxin"/>
    <property type="match status" value="1"/>
</dbReference>
<dbReference type="Pfam" id="PF02195">
    <property type="entry name" value="ParB_N"/>
    <property type="match status" value="1"/>
</dbReference>
<dbReference type="EMBL" id="CP014676">
    <property type="protein sequence ID" value="AOX18653.1"/>
    <property type="molecule type" value="Genomic_DNA"/>
</dbReference>
<feature type="compositionally biased region" description="Acidic residues" evidence="2">
    <location>
        <begin position="628"/>
        <end position="638"/>
    </location>
</feature>
<organism evidence="4 5">
    <name type="scientific">Kozakia baliensis</name>
    <dbReference type="NCBI Taxonomy" id="153496"/>
    <lineage>
        <taxon>Bacteria</taxon>
        <taxon>Pseudomonadati</taxon>
        <taxon>Pseudomonadota</taxon>
        <taxon>Alphaproteobacteria</taxon>
        <taxon>Acetobacterales</taxon>
        <taxon>Acetobacteraceae</taxon>
        <taxon>Kozakia</taxon>
    </lineage>
</organism>
<dbReference type="KEGG" id="kba:A0U89_15190"/>
<accession>A0A1D8UYA9</accession>
<feature type="compositionally biased region" description="Acidic residues" evidence="2">
    <location>
        <begin position="188"/>
        <end position="204"/>
    </location>
</feature>
<dbReference type="InterPro" id="IPR036086">
    <property type="entry name" value="ParB/Sulfiredoxin_sf"/>
</dbReference>
<dbReference type="PANTHER" id="PTHR33375:SF1">
    <property type="entry name" value="CHROMOSOME-PARTITIONING PROTEIN PARB-RELATED"/>
    <property type="match status" value="1"/>
</dbReference>
<keyword evidence="4" id="KW-0614">Plasmid</keyword>
<feature type="region of interest" description="Disordered" evidence="2">
    <location>
        <begin position="1"/>
        <end position="27"/>
    </location>
</feature>
<dbReference type="Gene3D" id="1.10.10.2830">
    <property type="match status" value="1"/>
</dbReference>
<reference evidence="4 5" key="1">
    <citation type="journal article" date="2016" name="Microb. Cell Fact.">
        <title>Dissection of exopolysaccharide biosynthesis in Kozakia baliensis.</title>
        <authorList>
            <person name="Brandt J.U."/>
            <person name="Jakob F."/>
            <person name="Behr J."/>
            <person name="Geissler A.J."/>
            <person name="Vogel R.F."/>
        </authorList>
    </citation>
    <scope>NUCLEOTIDE SEQUENCE [LARGE SCALE GENOMIC DNA]</scope>
    <source>
        <strain evidence="4 5">DSM 14400</strain>
        <plasmid evidence="5">Plasmid pkb14400_2</plasmid>
    </source>
</reference>
<dbReference type="SUPFAM" id="SSF109709">
    <property type="entry name" value="KorB DNA-binding domain-like"/>
    <property type="match status" value="1"/>
</dbReference>
<dbReference type="GO" id="GO:0003677">
    <property type="term" value="F:DNA binding"/>
    <property type="evidence" value="ECO:0007669"/>
    <property type="project" value="InterPro"/>
</dbReference>
<dbReference type="PANTHER" id="PTHR33375">
    <property type="entry name" value="CHROMOSOME-PARTITIONING PROTEIN PARB-RELATED"/>
    <property type="match status" value="1"/>
</dbReference>
<geneLocation type="plasmid" evidence="5">
    <name>pkb14400_2</name>
</geneLocation>
<feature type="compositionally biased region" description="Basic and acidic residues" evidence="2">
    <location>
        <begin position="1"/>
        <end position="10"/>
    </location>
</feature>
<evidence type="ECO:0000256" key="2">
    <source>
        <dbReference type="SAM" id="MobiDB-lite"/>
    </source>
</evidence>
<evidence type="ECO:0000259" key="3">
    <source>
        <dbReference type="SMART" id="SM00470"/>
    </source>
</evidence>
<dbReference type="Proteomes" id="UP000179145">
    <property type="component" value="Plasmid pKB14400_2"/>
</dbReference>
<feature type="compositionally biased region" description="Acidic residues" evidence="2">
    <location>
        <begin position="597"/>
        <end position="621"/>
    </location>
</feature>
<protein>
    <recommendedName>
        <fullName evidence="3">ParB-like N-terminal domain-containing protein</fullName>
    </recommendedName>
</protein>
<dbReference type="RefSeq" id="WP_070404115.1">
    <property type="nucleotide sequence ID" value="NZ_CP014676.1"/>
</dbReference>
<dbReference type="AlphaFoldDB" id="A0A1D8UYA9"/>
<feature type="domain" description="ParB-like N-terminal" evidence="3">
    <location>
        <begin position="4"/>
        <end position="95"/>
    </location>
</feature>
<evidence type="ECO:0000256" key="1">
    <source>
        <dbReference type="ARBA" id="ARBA00006295"/>
    </source>
</evidence>